<name>A0ACC6Q9A0_9ACTN</name>
<gene>
    <name evidence="1" type="ORF">WKI67_43770</name>
</gene>
<dbReference type="Proteomes" id="UP001377168">
    <property type="component" value="Unassembled WGS sequence"/>
</dbReference>
<evidence type="ECO:0000313" key="1">
    <source>
        <dbReference type="EMBL" id="MEJ8640204.1"/>
    </source>
</evidence>
<dbReference type="EMBL" id="JBBKAJ010000039">
    <property type="protein sequence ID" value="MEJ8640204.1"/>
    <property type="molecule type" value="Genomic_DNA"/>
</dbReference>
<protein>
    <submittedName>
        <fullName evidence="1">Uncharacterized protein</fullName>
    </submittedName>
</protein>
<sequence>MRIPPSATWILYRRGWVTHQAHSDQLTISLAGRLAMAYHWHASQSLNNRLLKGLYLDAALTTTTSTGR</sequence>
<evidence type="ECO:0000313" key="2">
    <source>
        <dbReference type="Proteomes" id="UP001377168"/>
    </source>
</evidence>
<proteinExistence type="predicted"/>
<accession>A0ACC6Q9A0</accession>
<keyword evidence="2" id="KW-1185">Reference proteome</keyword>
<reference evidence="1" key="1">
    <citation type="submission" date="2024-03" db="EMBL/GenBank/DDBJ databases">
        <title>Novel Streptomyces species of biotechnological and ecological value are a feature of Machair soil.</title>
        <authorList>
            <person name="Prole J.R."/>
            <person name="Goodfellow M."/>
            <person name="Allenby N."/>
            <person name="Ward A.C."/>
        </authorList>
    </citation>
    <scope>NUCLEOTIDE SEQUENCE</scope>
    <source>
        <strain evidence="1">MS2.AVA.5</strain>
    </source>
</reference>
<organism evidence="1 2">
    <name type="scientific">Streptomyces achmelvichensis</name>
    <dbReference type="NCBI Taxonomy" id="3134111"/>
    <lineage>
        <taxon>Bacteria</taxon>
        <taxon>Bacillati</taxon>
        <taxon>Actinomycetota</taxon>
        <taxon>Actinomycetes</taxon>
        <taxon>Kitasatosporales</taxon>
        <taxon>Streptomycetaceae</taxon>
        <taxon>Streptomyces</taxon>
    </lineage>
</organism>
<comment type="caution">
    <text evidence="1">The sequence shown here is derived from an EMBL/GenBank/DDBJ whole genome shotgun (WGS) entry which is preliminary data.</text>
</comment>